<comment type="similarity">
    <text evidence="1">Belongs to the glycosyl hydrolase 43 family.</text>
</comment>
<reference evidence="5 6" key="1">
    <citation type="journal article" date="2017" name="G3 (Bethesda)">
        <title>First Draft Genome Sequence of the Pathogenic Fungus Lomentospora prolificans (Formerly Scedosporium prolificans).</title>
        <authorList>
            <person name="Luo R."/>
            <person name="Zimin A."/>
            <person name="Workman R."/>
            <person name="Fan Y."/>
            <person name="Pertea G."/>
            <person name="Grossman N."/>
            <person name="Wear M.P."/>
            <person name="Jia B."/>
            <person name="Miller H."/>
            <person name="Casadevall A."/>
            <person name="Timp W."/>
            <person name="Zhang S.X."/>
            <person name="Salzberg S.L."/>
        </authorList>
    </citation>
    <scope>NUCLEOTIDE SEQUENCE [LARGE SCALE GENOMIC DNA]</scope>
    <source>
        <strain evidence="5 6">JHH-5317</strain>
    </source>
</reference>
<dbReference type="SUPFAM" id="SSF50129">
    <property type="entry name" value="GroES-like"/>
    <property type="match status" value="1"/>
</dbReference>
<dbReference type="InterPro" id="IPR013320">
    <property type="entry name" value="ConA-like_dom_sf"/>
</dbReference>
<dbReference type="InterPro" id="IPR013154">
    <property type="entry name" value="ADH-like_N"/>
</dbReference>
<dbReference type="VEuPathDB" id="FungiDB:jhhlp_000332"/>
<dbReference type="EMBL" id="NLAX01000002">
    <property type="protein sequence ID" value="PKS12991.1"/>
    <property type="molecule type" value="Genomic_DNA"/>
</dbReference>
<dbReference type="GO" id="GO:0016491">
    <property type="term" value="F:oxidoreductase activity"/>
    <property type="evidence" value="ECO:0007669"/>
    <property type="project" value="InterPro"/>
</dbReference>
<evidence type="ECO:0000313" key="6">
    <source>
        <dbReference type="Proteomes" id="UP000233524"/>
    </source>
</evidence>
<dbReference type="Gene3D" id="2.115.10.20">
    <property type="entry name" value="Glycosyl hydrolase domain, family 43"/>
    <property type="match status" value="1"/>
</dbReference>
<dbReference type="CDD" id="cd09001">
    <property type="entry name" value="GH43_FsAxh1-like"/>
    <property type="match status" value="1"/>
</dbReference>
<dbReference type="Gene3D" id="3.40.50.720">
    <property type="entry name" value="NAD(P)-binding Rossmann-like Domain"/>
    <property type="match status" value="1"/>
</dbReference>
<dbReference type="InterPro" id="IPR013149">
    <property type="entry name" value="ADH-like_C"/>
</dbReference>
<dbReference type="Gene3D" id="3.90.180.10">
    <property type="entry name" value="Medium-chain alcohol dehydrogenases, catalytic domain"/>
    <property type="match status" value="1"/>
</dbReference>
<evidence type="ECO:0000256" key="3">
    <source>
        <dbReference type="ARBA" id="ARBA00023295"/>
    </source>
</evidence>
<sequence length="887" mass="98675">MKQWVSNQDGLDNLQLLDVAEPTELREGEVLVKINRVSLNYRDTEVVMGLYGHHKSLEEGKKSIVPCSDICGTVVKVGPGNVEWREGDRVMATFNQGHLSGQVQEEHMGTGLGLPLQGCLTQYRVFPDHGLVKVPNYLTDEEAAALPIAALTAWMSINTFQPFGQPQTGKDKVVLLQGTGGVAISGLQIAHALGMTTIITSSSDAKLERAKTLGADYTINYKTYPDWDKKVMEITKGKGANVIFECGGAETLRKSFACVAFGGLISCIGYLSGKEDKSAGSMGINVLALSRNVTLKGILNGPKDRFEEMLHFYNSKEIHPVIDREFEFEEAKEALKHLFSGSHFGKVIVKVAYFPNLHRHLNPHKSNNMMKAIALFAVLLPAVLAQETETFTNPVVYEDFADNDVFLGPDGAYYFSASNMHYSPGAPILRSYDLANWEFVGHSVPTLDFGERYNLTNGIAYRGGTWASTMRYRESTKLWYWIGCVDFWYTYTYTASDPAGPWTRAAMSEGGRCYYDCGLFIDDDDTMYVVYGATDVRMAQLSPDGLSQVRTETIFSASDAGVDGIEGNRLYKKDGFYYILNDHPGSTTYIWRSESPWGPWEYKILVDNIPSPVQWGGTPHQGSLIETPEGNWYYMSFTWAYPAGRMPVLAPVTWGCDGFPTLVADENGGWGQTYPMPYPAQPLMNWTGTDTFQGSSLAPEWEWNHNPDETKYKVDNGLTLSTATVTDDFYKARNTLTHRIHGEFPVGTVHVDFSDMADGDIFGFAAFRDRSAAIEVFREGDTYTLRARHNMTQEDSAWETVDQGTVVASEVLNTTEIWLQVSLDARPSGSKEATFHYSLDGASFTALGGAYQLWTNWTYFMGYRYGIFNYATKALGGTIKVLSFTHA</sequence>
<dbReference type="AlphaFoldDB" id="A0A2N3NKS5"/>
<dbReference type="SUPFAM" id="SSF75005">
    <property type="entry name" value="Arabinanase/levansucrase/invertase"/>
    <property type="match status" value="1"/>
</dbReference>
<dbReference type="CDD" id="cd08276">
    <property type="entry name" value="MDR7"/>
    <property type="match status" value="1"/>
</dbReference>
<organism evidence="5 6">
    <name type="scientific">Lomentospora prolificans</name>
    <dbReference type="NCBI Taxonomy" id="41688"/>
    <lineage>
        <taxon>Eukaryota</taxon>
        <taxon>Fungi</taxon>
        <taxon>Dikarya</taxon>
        <taxon>Ascomycota</taxon>
        <taxon>Pezizomycotina</taxon>
        <taxon>Sordariomycetes</taxon>
        <taxon>Hypocreomycetidae</taxon>
        <taxon>Microascales</taxon>
        <taxon>Microascaceae</taxon>
        <taxon>Lomentospora</taxon>
    </lineage>
</organism>
<name>A0A2N3NKS5_9PEZI</name>
<dbReference type="InterPro" id="IPR020843">
    <property type="entry name" value="ER"/>
</dbReference>
<dbReference type="Pfam" id="PF17851">
    <property type="entry name" value="GH43_C2"/>
    <property type="match status" value="1"/>
</dbReference>
<dbReference type="Pfam" id="PF00107">
    <property type="entry name" value="ADH_zinc_N"/>
    <property type="match status" value="1"/>
</dbReference>
<evidence type="ECO:0000259" key="4">
    <source>
        <dbReference type="SMART" id="SM00829"/>
    </source>
</evidence>
<dbReference type="InterPro" id="IPR006710">
    <property type="entry name" value="Glyco_hydro_43"/>
</dbReference>
<dbReference type="Proteomes" id="UP000233524">
    <property type="component" value="Unassembled WGS sequence"/>
</dbReference>
<dbReference type="InterPro" id="IPR011032">
    <property type="entry name" value="GroES-like_sf"/>
</dbReference>
<dbReference type="InterPro" id="IPR023296">
    <property type="entry name" value="Glyco_hydro_beta-prop_sf"/>
</dbReference>
<keyword evidence="3" id="KW-0326">Glycosidase</keyword>
<keyword evidence="6" id="KW-1185">Reference proteome</keyword>
<evidence type="ECO:0000256" key="2">
    <source>
        <dbReference type="ARBA" id="ARBA00022801"/>
    </source>
</evidence>
<dbReference type="InterPro" id="IPR041542">
    <property type="entry name" value="GH43_C2"/>
</dbReference>
<evidence type="ECO:0000313" key="5">
    <source>
        <dbReference type="EMBL" id="PKS12991.1"/>
    </source>
</evidence>
<proteinExistence type="inferred from homology"/>
<dbReference type="Pfam" id="PF04616">
    <property type="entry name" value="Glyco_hydro_43"/>
    <property type="match status" value="1"/>
</dbReference>
<dbReference type="SMART" id="SM00829">
    <property type="entry name" value="PKS_ER"/>
    <property type="match status" value="1"/>
</dbReference>
<dbReference type="GO" id="GO:0005975">
    <property type="term" value="P:carbohydrate metabolic process"/>
    <property type="evidence" value="ECO:0007669"/>
    <property type="project" value="InterPro"/>
</dbReference>
<dbReference type="PANTHER" id="PTHR45033">
    <property type="match status" value="1"/>
</dbReference>
<dbReference type="Pfam" id="PF08240">
    <property type="entry name" value="ADH_N"/>
    <property type="match status" value="1"/>
</dbReference>
<keyword evidence="2" id="KW-0378">Hydrolase</keyword>
<evidence type="ECO:0000256" key="1">
    <source>
        <dbReference type="ARBA" id="ARBA00009865"/>
    </source>
</evidence>
<dbReference type="SUPFAM" id="SSF49899">
    <property type="entry name" value="Concanavalin A-like lectins/glucanases"/>
    <property type="match status" value="1"/>
</dbReference>
<protein>
    <recommendedName>
        <fullName evidence="4">Enoyl reductase (ER) domain-containing protein</fullName>
    </recommendedName>
</protein>
<dbReference type="OrthoDB" id="2139957at2759"/>
<dbReference type="GO" id="GO:0004553">
    <property type="term" value="F:hydrolase activity, hydrolyzing O-glycosyl compounds"/>
    <property type="evidence" value="ECO:0007669"/>
    <property type="project" value="InterPro"/>
</dbReference>
<dbReference type="SUPFAM" id="SSF51735">
    <property type="entry name" value="NAD(P)-binding Rossmann-fold domains"/>
    <property type="match status" value="1"/>
</dbReference>
<feature type="domain" description="Enoyl reductase (ER)" evidence="4">
    <location>
        <begin position="10"/>
        <end position="349"/>
    </location>
</feature>
<accession>A0A2N3NKS5</accession>
<dbReference type="Gene3D" id="2.60.120.200">
    <property type="match status" value="1"/>
</dbReference>
<dbReference type="InterPro" id="IPR036291">
    <property type="entry name" value="NAD(P)-bd_dom_sf"/>
</dbReference>
<dbReference type="InterPro" id="IPR052711">
    <property type="entry name" value="Zinc_ADH-like"/>
</dbReference>
<gene>
    <name evidence="5" type="ORF">jhhlp_000332</name>
</gene>
<dbReference type="InParanoid" id="A0A2N3NKS5"/>
<comment type="caution">
    <text evidence="5">The sequence shown here is derived from an EMBL/GenBank/DDBJ whole genome shotgun (WGS) entry which is preliminary data.</text>
</comment>
<dbReference type="STRING" id="41688.A0A2N3NKS5"/>
<dbReference type="PANTHER" id="PTHR45033:SF1">
    <property type="entry name" value="OXIDOREDUCTASE (EUROFUNG)"/>
    <property type="match status" value="1"/>
</dbReference>